<dbReference type="HAMAP" id="MF_00512">
    <property type="entry name" value="Ribosomal_eS6"/>
    <property type="match status" value="1"/>
</dbReference>
<evidence type="ECO:0000256" key="3">
    <source>
        <dbReference type="ARBA" id="ARBA00023274"/>
    </source>
</evidence>
<dbReference type="GO" id="GO:0005840">
    <property type="term" value="C:ribosome"/>
    <property type="evidence" value="ECO:0007669"/>
    <property type="project" value="UniProtKB-KW"/>
</dbReference>
<dbReference type="GeneID" id="76834320"/>
<dbReference type="GO" id="GO:0003735">
    <property type="term" value="F:structural constituent of ribosome"/>
    <property type="evidence" value="ECO:0007669"/>
    <property type="project" value="InterPro"/>
</dbReference>
<sequence>MADFKVVLSDPQDGISYKVEATGGMAGAFIGKSVGDIIAGDALGFPGYQIAITGATDKTGIPARRDLPGLGRRRLLLANGVGFKPTYHGQRRRMSVRSAEINGDFVQINAKVVEYGEKSLKEYFAPAEEAAE</sequence>
<dbReference type="EMBL" id="CP113361">
    <property type="protein sequence ID" value="WAI02120.1"/>
    <property type="molecule type" value="Genomic_DNA"/>
</dbReference>
<keyword evidence="2 4" id="KW-0689">Ribosomal protein</keyword>
<evidence type="ECO:0000313" key="5">
    <source>
        <dbReference type="EMBL" id="WAI02120.1"/>
    </source>
</evidence>
<dbReference type="GO" id="GO:0006412">
    <property type="term" value="P:translation"/>
    <property type="evidence" value="ECO:0007669"/>
    <property type="project" value="UniProtKB-UniRule"/>
</dbReference>
<dbReference type="NCBIfam" id="NF003294">
    <property type="entry name" value="PRK04290.1-3"/>
    <property type="match status" value="1"/>
</dbReference>
<evidence type="ECO:0000256" key="2">
    <source>
        <dbReference type="ARBA" id="ARBA00022980"/>
    </source>
</evidence>
<dbReference type="SMART" id="SM01405">
    <property type="entry name" value="Ribosomal_S6e"/>
    <property type="match status" value="1"/>
</dbReference>
<evidence type="ECO:0000256" key="1">
    <source>
        <dbReference type="ARBA" id="ARBA00009312"/>
    </source>
</evidence>
<accession>A0A9X9S777</accession>
<gene>
    <name evidence="4" type="primary">rps6e</name>
    <name evidence="5" type="ORF">OU421_04420</name>
</gene>
<evidence type="ECO:0000256" key="4">
    <source>
        <dbReference type="HAMAP-Rule" id="MF_00512"/>
    </source>
</evidence>
<comment type="similarity">
    <text evidence="1 4">Belongs to the eukaryotic ribosomal protein eS6 family.</text>
</comment>
<dbReference type="Proteomes" id="UP001163096">
    <property type="component" value="Chromosome"/>
</dbReference>
<dbReference type="InterPro" id="IPR001377">
    <property type="entry name" value="Ribosomal_eS6"/>
</dbReference>
<protein>
    <recommendedName>
        <fullName evidence="4">Small ribosomal subunit protein eS6</fullName>
    </recommendedName>
</protein>
<dbReference type="KEGG" id="mou:OU421_04420"/>
<dbReference type="AlphaFoldDB" id="A0A9X9S777"/>
<evidence type="ECO:0000313" key="6">
    <source>
        <dbReference type="Proteomes" id="UP001163096"/>
    </source>
</evidence>
<dbReference type="GO" id="GO:1990904">
    <property type="term" value="C:ribonucleoprotein complex"/>
    <property type="evidence" value="ECO:0007669"/>
    <property type="project" value="UniProtKB-KW"/>
</dbReference>
<proteinExistence type="inferred from homology"/>
<keyword evidence="3 4" id="KW-0687">Ribonucleoprotein</keyword>
<dbReference type="InterPro" id="IPR020924">
    <property type="entry name" value="Ribosomal_eS6_arc"/>
</dbReference>
<name>A0A9X9S777_METOG</name>
<dbReference type="RefSeq" id="WP_268187398.1">
    <property type="nucleotide sequence ID" value="NZ_CP113361.1"/>
</dbReference>
<organism evidence="5 6">
    <name type="scientific">Methanogenium organophilum</name>
    <dbReference type="NCBI Taxonomy" id="2199"/>
    <lineage>
        <taxon>Archaea</taxon>
        <taxon>Methanobacteriati</taxon>
        <taxon>Methanobacteriota</taxon>
        <taxon>Stenosarchaea group</taxon>
        <taxon>Methanomicrobia</taxon>
        <taxon>Methanomicrobiales</taxon>
        <taxon>Methanomicrobiaceae</taxon>
        <taxon>Methanogenium</taxon>
    </lineage>
</organism>
<reference evidence="5" key="1">
    <citation type="submission" date="2022-11" db="EMBL/GenBank/DDBJ databases">
        <title>Complete genome sequence of Methanogenium organophilum DSM 3596.</title>
        <authorList>
            <person name="Chen S.-C."/>
            <person name="Lai S.-J."/>
            <person name="You Y.-T."/>
        </authorList>
    </citation>
    <scope>NUCLEOTIDE SEQUENCE</scope>
    <source>
        <strain evidence="5">DSM 3596</strain>
    </source>
</reference>
<keyword evidence="6" id="KW-1185">Reference proteome</keyword>
<dbReference type="Pfam" id="PF01092">
    <property type="entry name" value="Ribosomal_S6e"/>
    <property type="match status" value="1"/>
</dbReference>
<dbReference type="PANTHER" id="PTHR11502">
    <property type="entry name" value="40S RIBOSOMAL PROTEIN S6"/>
    <property type="match status" value="1"/>
</dbReference>